<dbReference type="AlphaFoldDB" id="A0A1V4J3R5"/>
<protein>
    <submittedName>
        <fullName evidence="2">Uncharacterized protein</fullName>
    </submittedName>
</protein>
<dbReference type="EMBL" id="LSYS01009367">
    <property type="protein sequence ID" value="OPJ66863.1"/>
    <property type="molecule type" value="Genomic_DNA"/>
</dbReference>
<name>A0A1V4J3R5_PATFA</name>
<organism evidence="2 3">
    <name type="scientific">Patagioenas fasciata monilis</name>
    <dbReference type="NCBI Taxonomy" id="372326"/>
    <lineage>
        <taxon>Eukaryota</taxon>
        <taxon>Metazoa</taxon>
        <taxon>Chordata</taxon>
        <taxon>Craniata</taxon>
        <taxon>Vertebrata</taxon>
        <taxon>Euteleostomi</taxon>
        <taxon>Archelosauria</taxon>
        <taxon>Archosauria</taxon>
        <taxon>Dinosauria</taxon>
        <taxon>Saurischia</taxon>
        <taxon>Theropoda</taxon>
        <taxon>Coelurosauria</taxon>
        <taxon>Aves</taxon>
        <taxon>Neognathae</taxon>
        <taxon>Neoaves</taxon>
        <taxon>Columbimorphae</taxon>
        <taxon>Columbiformes</taxon>
        <taxon>Columbidae</taxon>
        <taxon>Patagioenas</taxon>
    </lineage>
</organism>
<proteinExistence type="predicted"/>
<gene>
    <name evidence="2" type="ORF">AV530_016832</name>
</gene>
<reference evidence="2 3" key="1">
    <citation type="submission" date="2016-02" db="EMBL/GenBank/DDBJ databases">
        <title>Band-tailed pigeon sequencing and assembly.</title>
        <authorList>
            <person name="Soares A.E."/>
            <person name="Novak B.J."/>
            <person name="Rice E.S."/>
            <person name="O'Connell B."/>
            <person name="Chang D."/>
            <person name="Weber S."/>
            <person name="Shapiro B."/>
        </authorList>
    </citation>
    <scope>NUCLEOTIDE SEQUENCE [LARGE SCALE GENOMIC DNA]</scope>
    <source>
        <strain evidence="2">BTP2013</strain>
        <tissue evidence="2">Blood</tissue>
    </source>
</reference>
<evidence type="ECO:0000313" key="2">
    <source>
        <dbReference type="EMBL" id="OPJ66863.1"/>
    </source>
</evidence>
<comment type="caution">
    <text evidence="2">The sequence shown here is derived from an EMBL/GenBank/DDBJ whole genome shotgun (WGS) entry which is preliminary data.</text>
</comment>
<feature type="region of interest" description="Disordered" evidence="1">
    <location>
        <begin position="96"/>
        <end position="118"/>
    </location>
</feature>
<evidence type="ECO:0000313" key="3">
    <source>
        <dbReference type="Proteomes" id="UP000190648"/>
    </source>
</evidence>
<sequence length="118" mass="13109">MTSSAECVGVDLLFDFFPPDFCPPSVDYSTINFPSLCETTSTPALDKEYRGSTAIFRKHPLGASERDVQSGAFSDLLNHCITDLLKKHLGLWEEGTTEDSFQSQVFRPGLPRTFDPKS</sequence>
<keyword evidence="3" id="KW-1185">Reference proteome</keyword>
<dbReference type="Proteomes" id="UP000190648">
    <property type="component" value="Unassembled WGS sequence"/>
</dbReference>
<accession>A0A1V4J3R5</accession>
<evidence type="ECO:0000256" key="1">
    <source>
        <dbReference type="SAM" id="MobiDB-lite"/>
    </source>
</evidence>